<comment type="caution">
    <text evidence="1">The sequence shown here is derived from an EMBL/GenBank/DDBJ whole genome shotgun (WGS) entry which is preliminary data.</text>
</comment>
<evidence type="ECO:0000313" key="2">
    <source>
        <dbReference type="Proteomes" id="UP001595816"/>
    </source>
</evidence>
<accession>A0ABV8LL86</accession>
<evidence type="ECO:0000313" key="1">
    <source>
        <dbReference type="EMBL" id="MFC4131569.1"/>
    </source>
</evidence>
<dbReference type="RefSeq" id="WP_253755219.1">
    <property type="nucleotide sequence ID" value="NZ_JAMZDZ010000001.1"/>
</dbReference>
<organism evidence="1 2">
    <name type="scientific">Hamadaea flava</name>
    <dbReference type="NCBI Taxonomy" id="1742688"/>
    <lineage>
        <taxon>Bacteria</taxon>
        <taxon>Bacillati</taxon>
        <taxon>Actinomycetota</taxon>
        <taxon>Actinomycetes</taxon>
        <taxon>Micromonosporales</taxon>
        <taxon>Micromonosporaceae</taxon>
        <taxon>Hamadaea</taxon>
    </lineage>
</organism>
<proteinExistence type="predicted"/>
<keyword evidence="2" id="KW-1185">Reference proteome</keyword>
<protein>
    <recommendedName>
        <fullName evidence="3">Secreted protein</fullName>
    </recommendedName>
</protein>
<name>A0ABV8LL86_9ACTN</name>
<sequence length="819" mass="88650">MTASELAPELARAIDKRSTELVYAYLRTLSEKERKAAFPAVVAYTKEELRDWRGGYAAVAGLAFLGCAPTAKRAMTALNRGSLRWQRRTIPRRMALELLAEREVPWLAELAQLWAQTSRLSDVDEWKLVDALAGAAGAERPQTAGFARGWIGWVNQQNDSYAALTAGDYSGHLLPLLFEDDTMGREWQFSSSGTSFNTALLRLAGDDPSIRTMLVDGCLARLLRGGRPGDLRSFIALYDELNVTPQEIGARVADYAGLADADLGTLATLAQRSLRQADEAGLLEVDTLLDVTAIILRRKEKGLIKTQISWVRKAAKRHPARSTELLASLDLPETLDLLPSTPPIAPTVPQMPAPITTPAEVAEEIAATMSGDRSMVTMERVMAAVVELYGRDRAGLIAAIAPVVEANRHSLRYWTSAFWGAYGEMLVDLLEPPERRSTWLMEAFADLRADHALTRPLSDSERSPSTLLEVRLATIKRYLRRTPVPRLVATPTQTNGHLDPEVLLGRLELAERDGWQPWRADLVQALLRLPRMDPGDGVRARAGRLTSPAGQALARHFRDGHRDPVVTAYAQDGQDGRYSWYGKLPERRMAVMMEPPANADPVEAALFAYPRHQKPQSSPWIPGSGAPLWTGAFPSHREVVAAWALTQLAMSADSANAGGEAAQILPLLAENHGPTGPATQLALVYGMTAPGAADRVAAVDALLGFGAAVDWRATGQHLGDCVAAGSLVLTRAATVLRDTAEAGAIETAWQISVGALPALLALPKPRVGTADLLQLAERCTRTLGRRDQVEGLDTVADRGGSSQFAKAANGLRDALAGVL</sequence>
<dbReference type="EMBL" id="JBHSAY010000006">
    <property type="protein sequence ID" value="MFC4131569.1"/>
    <property type="molecule type" value="Genomic_DNA"/>
</dbReference>
<gene>
    <name evidence="1" type="ORF">ACFOZ4_13240</name>
</gene>
<dbReference type="Proteomes" id="UP001595816">
    <property type="component" value="Unassembled WGS sequence"/>
</dbReference>
<evidence type="ECO:0008006" key="3">
    <source>
        <dbReference type="Google" id="ProtNLM"/>
    </source>
</evidence>
<reference evidence="2" key="1">
    <citation type="journal article" date="2019" name="Int. J. Syst. Evol. Microbiol.">
        <title>The Global Catalogue of Microorganisms (GCM) 10K type strain sequencing project: providing services to taxonomists for standard genome sequencing and annotation.</title>
        <authorList>
            <consortium name="The Broad Institute Genomics Platform"/>
            <consortium name="The Broad Institute Genome Sequencing Center for Infectious Disease"/>
            <person name="Wu L."/>
            <person name="Ma J."/>
        </authorList>
    </citation>
    <scope>NUCLEOTIDE SEQUENCE [LARGE SCALE GENOMIC DNA]</scope>
    <source>
        <strain evidence="2">CGMCC 4.7289</strain>
    </source>
</reference>